<keyword evidence="3" id="KW-1185">Reference proteome</keyword>
<sequence length="160" mass="16739">MVNPTDSVDDASNLSRVPAKSLSQLNKLSSVYESDPVPIVSGKQADHSGSIESDQVGAEQVDSGAIQQITDQECSVQSMSAPTTSAQVEYGSADCTQEEWSADCEQTDYGQASNGRVVSGCHEQLCQGTRMNGDEVNLAEGTGSFLQNADINEGGGNMIG</sequence>
<dbReference type="Proteomes" id="UP001472677">
    <property type="component" value="Unassembled WGS sequence"/>
</dbReference>
<name>A0ABR2C529_9ROSI</name>
<reference evidence="2 3" key="1">
    <citation type="journal article" date="2024" name="G3 (Bethesda)">
        <title>Genome assembly of Hibiscus sabdariffa L. provides insights into metabolisms of medicinal natural products.</title>
        <authorList>
            <person name="Kim T."/>
        </authorList>
    </citation>
    <scope>NUCLEOTIDE SEQUENCE [LARGE SCALE GENOMIC DNA]</scope>
    <source>
        <strain evidence="2">TK-2024</strain>
        <tissue evidence="2">Old leaves</tissue>
    </source>
</reference>
<evidence type="ECO:0000313" key="2">
    <source>
        <dbReference type="EMBL" id="KAK8514510.1"/>
    </source>
</evidence>
<dbReference type="EMBL" id="JBBPBM010000066">
    <property type="protein sequence ID" value="KAK8514510.1"/>
    <property type="molecule type" value="Genomic_DNA"/>
</dbReference>
<evidence type="ECO:0000256" key="1">
    <source>
        <dbReference type="SAM" id="MobiDB-lite"/>
    </source>
</evidence>
<protein>
    <submittedName>
        <fullName evidence="2">Uncharacterized protein</fullName>
    </submittedName>
</protein>
<comment type="caution">
    <text evidence="2">The sequence shown here is derived from an EMBL/GenBank/DDBJ whole genome shotgun (WGS) entry which is preliminary data.</text>
</comment>
<feature type="region of interest" description="Disordered" evidence="1">
    <location>
        <begin position="37"/>
        <end position="61"/>
    </location>
</feature>
<evidence type="ECO:0000313" key="3">
    <source>
        <dbReference type="Proteomes" id="UP001472677"/>
    </source>
</evidence>
<organism evidence="2 3">
    <name type="scientific">Hibiscus sabdariffa</name>
    <name type="common">roselle</name>
    <dbReference type="NCBI Taxonomy" id="183260"/>
    <lineage>
        <taxon>Eukaryota</taxon>
        <taxon>Viridiplantae</taxon>
        <taxon>Streptophyta</taxon>
        <taxon>Embryophyta</taxon>
        <taxon>Tracheophyta</taxon>
        <taxon>Spermatophyta</taxon>
        <taxon>Magnoliopsida</taxon>
        <taxon>eudicotyledons</taxon>
        <taxon>Gunneridae</taxon>
        <taxon>Pentapetalae</taxon>
        <taxon>rosids</taxon>
        <taxon>malvids</taxon>
        <taxon>Malvales</taxon>
        <taxon>Malvaceae</taxon>
        <taxon>Malvoideae</taxon>
        <taxon>Hibiscus</taxon>
    </lineage>
</organism>
<accession>A0ABR2C529</accession>
<proteinExistence type="predicted"/>
<gene>
    <name evidence="2" type="ORF">V6N12_057412</name>
</gene>